<reference evidence="3" key="1">
    <citation type="submission" date="2017-02" db="EMBL/GenBank/DDBJ databases">
        <authorList>
            <person name="Varghese N."/>
            <person name="Submissions S."/>
        </authorList>
    </citation>
    <scope>NUCLEOTIDE SEQUENCE [LARGE SCALE GENOMIC DNA]</scope>
    <source>
        <strain evidence="3">DSM 19608</strain>
    </source>
</reference>
<organism evidence="2 3">
    <name type="scientific">Vibrio cincinnatiensis DSM 19608</name>
    <dbReference type="NCBI Taxonomy" id="1123491"/>
    <lineage>
        <taxon>Bacteria</taxon>
        <taxon>Pseudomonadati</taxon>
        <taxon>Pseudomonadota</taxon>
        <taxon>Gammaproteobacteria</taxon>
        <taxon>Vibrionales</taxon>
        <taxon>Vibrionaceae</taxon>
        <taxon>Vibrio</taxon>
    </lineage>
</organism>
<feature type="transmembrane region" description="Helical" evidence="1">
    <location>
        <begin position="212"/>
        <end position="232"/>
    </location>
</feature>
<feature type="transmembrane region" description="Helical" evidence="1">
    <location>
        <begin position="179"/>
        <end position="200"/>
    </location>
</feature>
<evidence type="ECO:0000313" key="2">
    <source>
        <dbReference type="EMBL" id="SJZ93667.1"/>
    </source>
</evidence>
<dbReference type="OrthoDB" id="5906257at2"/>
<proteinExistence type="predicted"/>
<name>A0A1T4PR21_VIBCI</name>
<dbReference type="EMBL" id="FUXB01000008">
    <property type="protein sequence ID" value="SJZ93667.1"/>
    <property type="molecule type" value="Genomic_DNA"/>
</dbReference>
<sequence>MIMPLCQLPVLYVLSRSLQLFKQQWRPFLRLSWPYWLVTLSAHYFMPKEEYSVPQTILWGTLLMAITAWVTVRLHRQILLDSLENSSSSGIRELRMIGYWILMGTGLFFLLMGSVFVFFYFFEAWLTSFPIFILYLFFSLPCCWLFARWSLVIPAVAIDQEPRGLKMAWNLSKPYQTPLFILLGLLPYSLTVLFMVLIQWDVTGQWDLLFNAAMYFFWLYQVCVLSLTYHWIVQRSKIERFLDTPSSVTLVNK</sequence>
<dbReference type="AlphaFoldDB" id="A0A1T4PR21"/>
<keyword evidence="3" id="KW-1185">Reference proteome</keyword>
<keyword evidence="1" id="KW-0812">Transmembrane</keyword>
<dbReference type="RefSeq" id="WP_078926224.1">
    <property type="nucleotide sequence ID" value="NZ_FUXB01000008.1"/>
</dbReference>
<feature type="transmembrane region" description="Helical" evidence="1">
    <location>
        <begin position="57"/>
        <end position="75"/>
    </location>
</feature>
<gene>
    <name evidence="2" type="ORF">SAMN02745782_01833</name>
</gene>
<dbReference type="Proteomes" id="UP000190834">
    <property type="component" value="Unassembled WGS sequence"/>
</dbReference>
<feature type="transmembrane region" description="Helical" evidence="1">
    <location>
        <begin position="133"/>
        <end position="158"/>
    </location>
</feature>
<dbReference type="GeneID" id="70583991"/>
<accession>A0A1T4PR21</accession>
<protein>
    <submittedName>
        <fullName evidence="2">Uncharacterized protein</fullName>
    </submittedName>
</protein>
<feature type="transmembrane region" description="Helical" evidence="1">
    <location>
        <begin position="96"/>
        <end position="121"/>
    </location>
</feature>
<evidence type="ECO:0000313" key="3">
    <source>
        <dbReference type="Proteomes" id="UP000190834"/>
    </source>
</evidence>
<keyword evidence="1" id="KW-0472">Membrane</keyword>
<evidence type="ECO:0000256" key="1">
    <source>
        <dbReference type="SAM" id="Phobius"/>
    </source>
</evidence>
<keyword evidence="1" id="KW-1133">Transmembrane helix</keyword>